<name>A0A061S5H0_9CHLO</name>
<feature type="compositionally biased region" description="Low complexity" evidence="1">
    <location>
        <begin position="53"/>
        <end position="62"/>
    </location>
</feature>
<gene>
    <name evidence="2" type="ORF">TSPGSL018_16202</name>
</gene>
<protein>
    <submittedName>
        <fullName evidence="2">Uncharacterized protein</fullName>
    </submittedName>
</protein>
<reference evidence="2" key="1">
    <citation type="submission" date="2014-05" db="EMBL/GenBank/DDBJ databases">
        <title>The transcriptome of the halophilic microalga Tetraselmis sp. GSL018 isolated from the Great Salt Lake, Utah.</title>
        <authorList>
            <person name="Jinkerson R.E."/>
            <person name="D'Adamo S."/>
            <person name="Posewitz M.C."/>
        </authorList>
    </citation>
    <scope>NUCLEOTIDE SEQUENCE</scope>
    <source>
        <strain evidence="2">GSL018</strain>
    </source>
</reference>
<dbReference type="EMBL" id="GBEZ01007431">
    <property type="protein sequence ID" value="JAC78031.1"/>
    <property type="molecule type" value="Transcribed_RNA"/>
</dbReference>
<evidence type="ECO:0000256" key="1">
    <source>
        <dbReference type="SAM" id="MobiDB-lite"/>
    </source>
</evidence>
<feature type="region of interest" description="Disordered" evidence="1">
    <location>
        <begin position="1"/>
        <end position="35"/>
    </location>
</feature>
<feature type="region of interest" description="Disordered" evidence="1">
    <location>
        <begin position="53"/>
        <end position="155"/>
    </location>
</feature>
<feature type="compositionally biased region" description="Basic and acidic residues" evidence="1">
    <location>
        <begin position="10"/>
        <end position="21"/>
    </location>
</feature>
<feature type="compositionally biased region" description="Gly residues" evidence="1">
    <location>
        <begin position="63"/>
        <end position="74"/>
    </location>
</feature>
<proteinExistence type="predicted"/>
<evidence type="ECO:0000313" key="2">
    <source>
        <dbReference type="EMBL" id="JAC78031.1"/>
    </source>
</evidence>
<feature type="non-terminal residue" evidence="2">
    <location>
        <position position="155"/>
    </location>
</feature>
<organism evidence="2">
    <name type="scientific">Tetraselmis sp. GSL018</name>
    <dbReference type="NCBI Taxonomy" id="582737"/>
    <lineage>
        <taxon>Eukaryota</taxon>
        <taxon>Viridiplantae</taxon>
        <taxon>Chlorophyta</taxon>
        <taxon>core chlorophytes</taxon>
        <taxon>Chlorodendrophyceae</taxon>
        <taxon>Chlorodendrales</taxon>
        <taxon>Chlorodendraceae</taxon>
        <taxon>Tetraselmis</taxon>
    </lineage>
</organism>
<sequence length="155" mass="14775">MESAGFQGDLKPDLKEDEKLGEVSGSAERASAQREAELLDDGLCKQLGAEGPYGAAAAAGGSDAAGGAGPGGLAGRPEGAGKRGSSPDDSGEFEVLLGDGAGEEPAGGKPWAAAGEAAAGILGTRDPPALEGLPEGSLWRGSSAGSGQADAAAGG</sequence>
<accession>A0A061S5H0</accession>
<feature type="compositionally biased region" description="Low complexity" evidence="1">
    <location>
        <begin position="103"/>
        <end position="123"/>
    </location>
</feature>
<feature type="compositionally biased region" description="Low complexity" evidence="1">
    <location>
        <begin position="141"/>
        <end position="155"/>
    </location>
</feature>
<dbReference type="AlphaFoldDB" id="A0A061S5H0"/>